<accession>A0A0M3HQM8</accession>
<keyword evidence="3" id="KW-1185">Reference proteome</keyword>
<name>A0A0M3HQM8_ASCLU</name>
<dbReference type="WBParaSite" id="ALUE_0000443001-mRNA-1">
    <property type="protein sequence ID" value="ALUE_0000443001-mRNA-1"/>
    <property type="gene ID" value="ALUE_0000443001"/>
</dbReference>
<evidence type="ECO:0000256" key="1">
    <source>
        <dbReference type="SAM" id="MobiDB-lite"/>
    </source>
</evidence>
<protein>
    <submittedName>
        <fullName evidence="4">Secreted protein</fullName>
    </submittedName>
</protein>
<keyword evidence="2" id="KW-0732">Signal</keyword>
<feature type="signal peptide" evidence="2">
    <location>
        <begin position="1"/>
        <end position="35"/>
    </location>
</feature>
<proteinExistence type="predicted"/>
<sequence>MLAALQPFSGGRFPSSMRWAILLLLTSTLITFVLCRPEKKSSILDGLGKLLKDVLITTTTTTTPAPNFVQELLNRGKNIAQQHYKTNKRKSVGNNRRLCRASRSQRGIAQAVSSQLIDDGIKRGKAYIAQRRNSTVTATPMQSHDVAATHGRSGQRGSASATSTSGQLTTCRGSHRRADGASEGRAQEGWIRWSLKHFTLHGETFSIVKFQIISNASMYLS</sequence>
<feature type="compositionally biased region" description="Polar residues" evidence="1">
    <location>
        <begin position="155"/>
        <end position="172"/>
    </location>
</feature>
<dbReference type="Proteomes" id="UP000036681">
    <property type="component" value="Unplaced"/>
</dbReference>
<evidence type="ECO:0000256" key="2">
    <source>
        <dbReference type="SAM" id="SignalP"/>
    </source>
</evidence>
<organism evidence="3 4">
    <name type="scientific">Ascaris lumbricoides</name>
    <name type="common">Giant roundworm</name>
    <dbReference type="NCBI Taxonomy" id="6252"/>
    <lineage>
        <taxon>Eukaryota</taxon>
        <taxon>Metazoa</taxon>
        <taxon>Ecdysozoa</taxon>
        <taxon>Nematoda</taxon>
        <taxon>Chromadorea</taxon>
        <taxon>Rhabditida</taxon>
        <taxon>Spirurina</taxon>
        <taxon>Ascaridomorpha</taxon>
        <taxon>Ascaridoidea</taxon>
        <taxon>Ascarididae</taxon>
        <taxon>Ascaris</taxon>
    </lineage>
</organism>
<feature type="region of interest" description="Disordered" evidence="1">
    <location>
        <begin position="147"/>
        <end position="183"/>
    </location>
</feature>
<reference evidence="4" key="1">
    <citation type="submission" date="2017-02" db="UniProtKB">
        <authorList>
            <consortium name="WormBaseParasite"/>
        </authorList>
    </citation>
    <scope>IDENTIFICATION</scope>
</reference>
<evidence type="ECO:0000313" key="3">
    <source>
        <dbReference type="Proteomes" id="UP000036681"/>
    </source>
</evidence>
<evidence type="ECO:0000313" key="4">
    <source>
        <dbReference type="WBParaSite" id="ALUE_0000443001-mRNA-1"/>
    </source>
</evidence>
<feature type="chain" id="PRO_5005656582" evidence="2">
    <location>
        <begin position="36"/>
        <end position="221"/>
    </location>
</feature>
<dbReference type="AlphaFoldDB" id="A0A0M3HQM8"/>